<feature type="transmembrane region" description="Helical" evidence="1">
    <location>
        <begin position="12"/>
        <end position="32"/>
    </location>
</feature>
<dbReference type="Proteomes" id="UP001158049">
    <property type="component" value="Unassembled WGS sequence"/>
</dbReference>
<dbReference type="RefSeq" id="WP_283443936.1">
    <property type="nucleotide sequence ID" value="NZ_FXUL01000017.1"/>
</dbReference>
<gene>
    <name evidence="2" type="ORF">SAMN06295970_11735</name>
</gene>
<name>A0ABY1QHA1_9BURK</name>
<accession>A0ABY1QHA1</accession>
<evidence type="ECO:0000313" key="3">
    <source>
        <dbReference type="Proteomes" id="UP001158049"/>
    </source>
</evidence>
<proteinExistence type="predicted"/>
<protein>
    <submittedName>
        <fullName evidence="2">Uncharacterized protein</fullName>
    </submittedName>
</protein>
<evidence type="ECO:0000313" key="2">
    <source>
        <dbReference type="EMBL" id="SMP71556.1"/>
    </source>
</evidence>
<evidence type="ECO:0000256" key="1">
    <source>
        <dbReference type="SAM" id="Phobius"/>
    </source>
</evidence>
<keyword evidence="1" id="KW-0812">Transmembrane</keyword>
<comment type="caution">
    <text evidence="2">The sequence shown here is derived from an EMBL/GenBank/DDBJ whole genome shotgun (WGS) entry which is preliminary data.</text>
</comment>
<keyword evidence="1" id="KW-0472">Membrane</keyword>
<sequence length="88" mass="9090">MDDSEQGPLSPAALLKTMAVAALLASLVSACGKSLDKPVLPKTPKPQTSAAAPLPVEVSHAVFKTQVGSPVFYLDGDNGRGGRFVLRT</sequence>
<keyword evidence="3" id="KW-1185">Reference proteome</keyword>
<keyword evidence="1" id="KW-1133">Transmembrane helix</keyword>
<dbReference type="EMBL" id="FXUL01000017">
    <property type="protein sequence ID" value="SMP71556.1"/>
    <property type="molecule type" value="Genomic_DNA"/>
</dbReference>
<organism evidence="2 3">
    <name type="scientific">Noviherbaspirillum suwonense</name>
    <dbReference type="NCBI Taxonomy" id="1224511"/>
    <lineage>
        <taxon>Bacteria</taxon>
        <taxon>Pseudomonadati</taxon>
        <taxon>Pseudomonadota</taxon>
        <taxon>Betaproteobacteria</taxon>
        <taxon>Burkholderiales</taxon>
        <taxon>Oxalobacteraceae</taxon>
        <taxon>Noviherbaspirillum</taxon>
    </lineage>
</organism>
<reference evidence="2 3" key="1">
    <citation type="submission" date="2017-05" db="EMBL/GenBank/DDBJ databases">
        <authorList>
            <person name="Varghese N."/>
            <person name="Submissions S."/>
        </authorList>
    </citation>
    <scope>NUCLEOTIDE SEQUENCE [LARGE SCALE GENOMIC DNA]</scope>
    <source>
        <strain evidence="2 3">DSM 26001</strain>
    </source>
</reference>